<feature type="compositionally biased region" description="Polar residues" evidence="4">
    <location>
        <begin position="15"/>
        <end position="41"/>
    </location>
</feature>
<comment type="subcellular location">
    <subcellularLocation>
        <location evidence="1">Cell membrane</location>
    </subcellularLocation>
</comment>
<dbReference type="PROSITE" id="PS50011">
    <property type="entry name" value="PROTEIN_KINASE_DOM"/>
    <property type="match status" value="1"/>
</dbReference>
<dbReference type="Pfam" id="PF07714">
    <property type="entry name" value="PK_Tyr_Ser-Thr"/>
    <property type="match status" value="1"/>
</dbReference>
<dbReference type="EMBL" id="QEFC01003181">
    <property type="protein sequence ID" value="KAE9449345.1"/>
    <property type="molecule type" value="Genomic_DNA"/>
</dbReference>
<feature type="binding site" evidence="3">
    <location>
        <position position="115"/>
    </location>
    <ligand>
        <name>ATP</name>
        <dbReference type="ChEBI" id="CHEBI:30616"/>
    </ligand>
</feature>
<evidence type="ECO:0000313" key="7">
    <source>
        <dbReference type="Proteomes" id="UP000428333"/>
    </source>
</evidence>
<evidence type="ECO:0000313" key="6">
    <source>
        <dbReference type="EMBL" id="KAE9449345.1"/>
    </source>
</evidence>
<dbReference type="OrthoDB" id="4062651at2759"/>
<comment type="caution">
    <text evidence="6">The sequence shown here is derived from an EMBL/GenBank/DDBJ whole genome shotgun (WGS) entry which is preliminary data.</text>
</comment>
<evidence type="ECO:0000256" key="4">
    <source>
        <dbReference type="SAM" id="MobiDB-lite"/>
    </source>
</evidence>
<keyword evidence="3" id="KW-0547">Nucleotide-binding</keyword>
<keyword evidence="3" id="KW-0067">ATP-binding</keyword>
<dbReference type="InterPro" id="IPR000719">
    <property type="entry name" value="Prot_kinase_dom"/>
</dbReference>
<dbReference type="GO" id="GO:0005524">
    <property type="term" value="F:ATP binding"/>
    <property type="evidence" value="ECO:0007669"/>
    <property type="project" value="UniProtKB-UniRule"/>
</dbReference>
<dbReference type="InterPro" id="IPR001245">
    <property type="entry name" value="Ser-Thr/Tyr_kinase_cat_dom"/>
</dbReference>
<sequence>MGIRSMRIDDVEIRTTATNESTSQATDTAPSSDESNITGNWQMSAGSNTEMPYLYGGILPTPNLRIFSFSKLKKATKNFSIYNLLGEGRFGRVYKGWLDAKVTSKNGSGIVVAIKWMDYRYESAVGFLGGLSHCNLVKLLGYCWEDKELLLVYEFMLKGSLENHLFGRKSQYKGLCCSATAMEYSA</sequence>
<dbReference type="GO" id="GO:0005886">
    <property type="term" value="C:plasma membrane"/>
    <property type="evidence" value="ECO:0007669"/>
    <property type="project" value="UniProtKB-SubCell"/>
</dbReference>
<feature type="non-terminal residue" evidence="6">
    <location>
        <position position="1"/>
    </location>
</feature>
<evidence type="ECO:0000256" key="3">
    <source>
        <dbReference type="PROSITE-ProRule" id="PRU10141"/>
    </source>
</evidence>
<evidence type="ECO:0000259" key="5">
    <source>
        <dbReference type="PROSITE" id="PS50011"/>
    </source>
</evidence>
<keyword evidence="2" id="KW-0472">Membrane</keyword>
<dbReference type="Proteomes" id="UP000428333">
    <property type="component" value="Linkage Group LG11"/>
</dbReference>
<dbReference type="PROSITE" id="PS00107">
    <property type="entry name" value="PROTEIN_KINASE_ATP"/>
    <property type="match status" value="1"/>
</dbReference>
<evidence type="ECO:0000256" key="2">
    <source>
        <dbReference type="ARBA" id="ARBA00022475"/>
    </source>
</evidence>
<gene>
    <name evidence="6" type="ORF">C3L33_18734</name>
</gene>
<reference evidence="6 7" key="1">
    <citation type="journal article" date="2019" name="Genome Biol. Evol.">
        <title>The Rhododendron genome and chromosomal organization provide insight into shared whole-genome duplications across the heath family (Ericaceae).</title>
        <authorList>
            <person name="Soza V.L."/>
            <person name="Lindsley D."/>
            <person name="Waalkes A."/>
            <person name="Ramage E."/>
            <person name="Patwardhan R.P."/>
            <person name="Burton J.N."/>
            <person name="Adey A."/>
            <person name="Kumar A."/>
            <person name="Qiu R."/>
            <person name="Shendure J."/>
            <person name="Hall B."/>
        </authorList>
    </citation>
    <scope>NUCLEOTIDE SEQUENCE [LARGE SCALE GENOMIC DNA]</scope>
    <source>
        <strain evidence="6">RSF 1966-606</strain>
    </source>
</reference>
<feature type="region of interest" description="Disordered" evidence="4">
    <location>
        <begin position="1"/>
        <end position="41"/>
    </location>
</feature>
<dbReference type="GO" id="GO:0004672">
    <property type="term" value="F:protein kinase activity"/>
    <property type="evidence" value="ECO:0007669"/>
    <property type="project" value="InterPro"/>
</dbReference>
<dbReference type="Gene3D" id="3.30.200.20">
    <property type="entry name" value="Phosphorylase Kinase, domain 1"/>
    <property type="match status" value="1"/>
</dbReference>
<dbReference type="SUPFAM" id="SSF56112">
    <property type="entry name" value="Protein kinase-like (PK-like)"/>
    <property type="match status" value="1"/>
</dbReference>
<dbReference type="InterPro" id="IPR011009">
    <property type="entry name" value="Kinase-like_dom_sf"/>
</dbReference>
<feature type="compositionally biased region" description="Basic and acidic residues" evidence="4">
    <location>
        <begin position="1"/>
        <end position="13"/>
    </location>
</feature>
<feature type="domain" description="Protein kinase" evidence="5">
    <location>
        <begin position="79"/>
        <end position="186"/>
    </location>
</feature>
<keyword evidence="7" id="KW-1185">Reference proteome</keyword>
<dbReference type="InterPro" id="IPR017441">
    <property type="entry name" value="Protein_kinase_ATP_BS"/>
</dbReference>
<dbReference type="InterPro" id="IPR050823">
    <property type="entry name" value="Plant_Ser_Thr_Prot_Kinase"/>
</dbReference>
<name>A0A6A4KUL4_9ERIC</name>
<keyword evidence="2" id="KW-1003">Cell membrane</keyword>
<protein>
    <recommendedName>
        <fullName evidence="5">Protein kinase domain-containing protein</fullName>
    </recommendedName>
</protein>
<dbReference type="PANTHER" id="PTHR45621">
    <property type="entry name" value="OS01G0588500 PROTEIN-RELATED"/>
    <property type="match status" value="1"/>
</dbReference>
<evidence type="ECO:0000256" key="1">
    <source>
        <dbReference type="ARBA" id="ARBA00004236"/>
    </source>
</evidence>
<proteinExistence type="predicted"/>
<organism evidence="6 7">
    <name type="scientific">Rhododendron williamsianum</name>
    <dbReference type="NCBI Taxonomy" id="262921"/>
    <lineage>
        <taxon>Eukaryota</taxon>
        <taxon>Viridiplantae</taxon>
        <taxon>Streptophyta</taxon>
        <taxon>Embryophyta</taxon>
        <taxon>Tracheophyta</taxon>
        <taxon>Spermatophyta</taxon>
        <taxon>Magnoliopsida</taxon>
        <taxon>eudicotyledons</taxon>
        <taxon>Gunneridae</taxon>
        <taxon>Pentapetalae</taxon>
        <taxon>asterids</taxon>
        <taxon>Ericales</taxon>
        <taxon>Ericaceae</taxon>
        <taxon>Ericoideae</taxon>
        <taxon>Rhodoreae</taxon>
        <taxon>Rhododendron</taxon>
    </lineage>
</organism>
<dbReference type="AlphaFoldDB" id="A0A6A4KUL4"/>
<accession>A0A6A4KUL4</accession>